<dbReference type="Pfam" id="PF12309">
    <property type="entry name" value="KBP_C"/>
    <property type="match status" value="1"/>
</dbReference>
<gene>
    <name evidence="6" type="ORF">A3770_02p18730</name>
</gene>
<dbReference type="OrthoDB" id="409897at2759"/>
<comment type="subcellular location">
    <subcellularLocation>
        <location evidence="1">Cytoplasm</location>
        <location evidence="1">Cytoskeleton</location>
    </subcellularLocation>
</comment>
<dbReference type="EMBL" id="CP031035">
    <property type="protein sequence ID" value="QDZ19355.1"/>
    <property type="molecule type" value="Genomic_DNA"/>
</dbReference>
<protein>
    <recommendedName>
        <fullName evidence="3">KIF-binding protein</fullName>
    </recommendedName>
</protein>
<evidence type="ECO:0000313" key="7">
    <source>
        <dbReference type="Proteomes" id="UP000316726"/>
    </source>
</evidence>
<evidence type="ECO:0000256" key="4">
    <source>
        <dbReference type="ARBA" id="ARBA00022490"/>
    </source>
</evidence>
<dbReference type="InterPro" id="IPR022083">
    <property type="entry name" value="KBP"/>
</dbReference>
<evidence type="ECO:0000313" key="6">
    <source>
        <dbReference type="EMBL" id="QDZ19355.1"/>
    </source>
</evidence>
<proteinExistence type="inferred from homology"/>
<keyword evidence="7" id="KW-1185">Reference proteome</keyword>
<dbReference type="Gene3D" id="1.25.40.10">
    <property type="entry name" value="Tetratricopeptide repeat domain"/>
    <property type="match status" value="1"/>
</dbReference>
<keyword evidence="5" id="KW-0206">Cytoskeleton</keyword>
<name>A0A5B8MI69_9CHLO</name>
<organism evidence="6 7">
    <name type="scientific">Chloropicon primus</name>
    <dbReference type="NCBI Taxonomy" id="1764295"/>
    <lineage>
        <taxon>Eukaryota</taxon>
        <taxon>Viridiplantae</taxon>
        <taxon>Chlorophyta</taxon>
        <taxon>Chloropicophyceae</taxon>
        <taxon>Chloropicales</taxon>
        <taxon>Chloropicaceae</taxon>
        <taxon>Chloropicon</taxon>
    </lineage>
</organism>
<evidence type="ECO:0000256" key="5">
    <source>
        <dbReference type="ARBA" id="ARBA00023212"/>
    </source>
</evidence>
<comment type="similarity">
    <text evidence="2">Belongs to the KIF-binding protein family.</text>
</comment>
<accession>A0A5B8MI69</accession>
<evidence type="ECO:0000256" key="1">
    <source>
        <dbReference type="ARBA" id="ARBA00004245"/>
    </source>
</evidence>
<dbReference type="InterPro" id="IPR011990">
    <property type="entry name" value="TPR-like_helical_dom_sf"/>
</dbReference>
<dbReference type="AlphaFoldDB" id="A0A5B8MI69"/>
<dbReference type="SUPFAM" id="SSF48452">
    <property type="entry name" value="TPR-like"/>
    <property type="match status" value="1"/>
</dbReference>
<dbReference type="GO" id="GO:0005856">
    <property type="term" value="C:cytoskeleton"/>
    <property type="evidence" value="ECO:0007669"/>
    <property type="project" value="UniProtKB-SubCell"/>
</dbReference>
<dbReference type="PANTHER" id="PTHR46321">
    <property type="entry name" value="KIF1-BINDING PROTEIN"/>
    <property type="match status" value="1"/>
</dbReference>
<dbReference type="PANTHER" id="PTHR46321:SF1">
    <property type="entry name" value="KIF-BINDING PROTEIN"/>
    <property type="match status" value="1"/>
</dbReference>
<evidence type="ECO:0000256" key="3">
    <source>
        <dbReference type="ARBA" id="ARBA00016840"/>
    </source>
</evidence>
<evidence type="ECO:0000256" key="2">
    <source>
        <dbReference type="ARBA" id="ARBA00010305"/>
    </source>
</evidence>
<dbReference type="Proteomes" id="UP000316726">
    <property type="component" value="Chromosome 2"/>
</dbReference>
<sequence length="527" mass="60289">MAAPGTMKETWTKVEDLLKRRDPETEPYKSRYEAIKVLRDARERIVSGNETLTVEEEKAVAAIDHRIGLTKVSVDERGEGEEILNGCLEVLQKHEGDFVHQLQEAWNMLGIVNFERDLTSQALEYFKRAEDLYHGRKESASGSHFSLTLFYLAQAYSNLGEAEQGARYCALTLDMQLRTKTYATHDWTQNAVQLAGFYLDKAQFATAYNLLEAAKAVLREDIGELDDFIPSGGNTGDVPANLVLGWAKFYLRLLVASREWKLSGGAEGFREGYEVREEEVRPELRFESLDLAPCPFLTKSALFLDFGQARTVFNKGMTYFKRAMEHYKLDGWVTEHFQITMEVSALYRALATFETDGHRACVMHRKRSKRIEVVLEDLNPKYFPSVWKSGLLELADIYREIMEVKSSVNRPAGKVYKAGAASAQYYKKFIESFDDTDGGIENLEEDDMLYYIKARFELGRILQKLYSVYPEGQGDSRNSCMSESIMHLQWIEDFTEKHDVEGFAQERALCVEMKNLLQTKFSLLKAS</sequence>
<reference evidence="6 7" key="1">
    <citation type="submission" date="2018-07" db="EMBL/GenBank/DDBJ databases">
        <title>The complete nuclear genome of the prasinophyte Chloropicon primus (CCMP1205).</title>
        <authorList>
            <person name="Pombert J.-F."/>
            <person name="Otis C."/>
            <person name="Turmel M."/>
            <person name="Lemieux C."/>
        </authorList>
    </citation>
    <scope>NUCLEOTIDE SEQUENCE [LARGE SCALE GENOMIC DNA]</scope>
    <source>
        <strain evidence="6 7">CCMP1205</strain>
    </source>
</reference>
<keyword evidence="4" id="KW-0963">Cytoplasm</keyword>